<dbReference type="PROSITE" id="PS50110">
    <property type="entry name" value="RESPONSE_REGULATORY"/>
    <property type="match status" value="1"/>
</dbReference>
<comment type="caution">
    <text evidence="7">The sequence shown here is derived from an EMBL/GenBank/DDBJ whole genome shotgun (WGS) entry which is preliminary data.</text>
</comment>
<dbReference type="SUPFAM" id="SSF109604">
    <property type="entry name" value="HD-domain/PDEase-like"/>
    <property type="match status" value="1"/>
</dbReference>
<dbReference type="PROSITE" id="PS51831">
    <property type="entry name" value="HD"/>
    <property type="match status" value="1"/>
</dbReference>
<evidence type="ECO:0000259" key="5">
    <source>
        <dbReference type="PROSITE" id="PS51831"/>
    </source>
</evidence>
<evidence type="ECO:0000256" key="3">
    <source>
        <dbReference type="PROSITE-ProRule" id="PRU00169"/>
    </source>
</evidence>
<dbReference type="InterPro" id="IPR006674">
    <property type="entry name" value="HD_domain"/>
</dbReference>
<dbReference type="AlphaFoldDB" id="A0A926E5N8"/>
<dbReference type="NCBIfam" id="TIGR00277">
    <property type="entry name" value="HDIG"/>
    <property type="match status" value="1"/>
</dbReference>
<keyword evidence="8" id="KW-1185">Reference proteome</keyword>
<dbReference type="SUPFAM" id="SSF52172">
    <property type="entry name" value="CheY-like"/>
    <property type="match status" value="1"/>
</dbReference>
<name>A0A926E5N8_9FIRM</name>
<dbReference type="InterPro" id="IPR021800">
    <property type="entry name" value="DUF3369"/>
</dbReference>
<gene>
    <name evidence="7" type="ORF">H8710_08115</name>
</gene>
<dbReference type="InterPro" id="IPR052020">
    <property type="entry name" value="Cyclic_di-GMP/3'3'-cGAMP_PDE"/>
</dbReference>
<dbReference type="InterPro" id="IPR037522">
    <property type="entry name" value="HD_GYP_dom"/>
</dbReference>
<dbReference type="PROSITE" id="PS51832">
    <property type="entry name" value="HD_GYP"/>
    <property type="match status" value="1"/>
</dbReference>
<dbReference type="CDD" id="cd00077">
    <property type="entry name" value="HDc"/>
    <property type="match status" value="1"/>
</dbReference>
<evidence type="ECO:0000313" key="7">
    <source>
        <dbReference type="EMBL" id="MBC8560028.1"/>
    </source>
</evidence>
<feature type="domain" description="Response regulatory" evidence="4">
    <location>
        <begin position="14"/>
        <end position="129"/>
    </location>
</feature>
<evidence type="ECO:0000256" key="1">
    <source>
        <dbReference type="ARBA" id="ARBA00018672"/>
    </source>
</evidence>
<protein>
    <recommendedName>
        <fullName evidence="1">Stage 0 sporulation protein A homolog</fullName>
    </recommendedName>
</protein>
<evidence type="ECO:0000256" key="2">
    <source>
        <dbReference type="ARBA" id="ARBA00024867"/>
    </source>
</evidence>
<keyword evidence="3" id="KW-0597">Phosphoprotein</keyword>
<accession>A0A926E5N8</accession>
<evidence type="ECO:0000259" key="4">
    <source>
        <dbReference type="PROSITE" id="PS50110"/>
    </source>
</evidence>
<comment type="function">
    <text evidence="2">May play the central regulatory role in sporulation. It may be an element of the effector pathway responsible for the activation of sporulation genes in response to nutritional stress. Spo0A may act in concert with spo0H (a sigma factor) to control the expression of some genes that are critical to the sporulation process.</text>
</comment>
<evidence type="ECO:0000313" key="8">
    <source>
        <dbReference type="Proteomes" id="UP000610760"/>
    </source>
</evidence>
<evidence type="ECO:0000259" key="6">
    <source>
        <dbReference type="PROSITE" id="PS51832"/>
    </source>
</evidence>
<dbReference type="Pfam" id="PF11849">
    <property type="entry name" value="DUF3369"/>
    <property type="match status" value="1"/>
</dbReference>
<feature type="domain" description="HD-GYP" evidence="6">
    <location>
        <begin position="306"/>
        <end position="501"/>
    </location>
</feature>
<feature type="domain" description="HD" evidence="5">
    <location>
        <begin position="328"/>
        <end position="450"/>
    </location>
</feature>
<dbReference type="InterPro" id="IPR011006">
    <property type="entry name" value="CheY-like_superfamily"/>
</dbReference>
<dbReference type="SMART" id="SM00471">
    <property type="entry name" value="HDc"/>
    <property type="match status" value="1"/>
</dbReference>
<dbReference type="InterPro" id="IPR001789">
    <property type="entry name" value="Sig_transdc_resp-reg_receiver"/>
</dbReference>
<dbReference type="Gene3D" id="1.10.3210.10">
    <property type="entry name" value="Hypothetical protein af1432"/>
    <property type="match status" value="1"/>
</dbReference>
<dbReference type="Gene3D" id="3.40.50.2300">
    <property type="match status" value="1"/>
</dbReference>
<organism evidence="7 8">
    <name type="scientific">Fumia xinanensis</name>
    <dbReference type="NCBI Taxonomy" id="2763659"/>
    <lineage>
        <taxon>Bacteria</taxon>
        <taxon>Bacillati</taxon>
        <taxon>Bacillota</taxon>
        <taxon>Clostridia</taxon>
        <taxon>Eubacteriales</taxon>
        <taxon>Oscillospiraceae</taxon>
        <taxon>Fumia</taxon>
    </lineage>
</organism>
<dbReference type="CDD" id="cd00156">
    <property type="entry name" value="REC"/>
    <property type="match status" value="1"/>
</dbReference>
<proteinExistence type="predicted"/>
<dbReference type="EMBL" id="JACRSV010000002">
    <property type="protein sequence ID" value="MBC8560028.1"/>
    <property type="molecule type" value="Genomic_DNA"/>
</dbReference>
<dbReference type="Proteomes" id="UP000610760">
    <property type="component" value="Unassembled WGS sequence"/>
</dbReference>
<sequence>MRKNKIAEERNEFSILTLDDDEVMTLTLQSYFQSAGFHVDVENDPVAAVERIRNGSYDILLLDFLMRPICGDEVVSRIRLFNQDLYIILLTGHKSMAPPIKTIRELDIQGYYEKSDRFDQLELLVESCVKSIRQMRTIKSYRDGLRTMLDHVPDLYRSKAVEDTMSLSLQYATHFLSCADGFIYLDVELLPERGAENNSPSRKKLFCGSGRYEYDDGVAAECYESLLSGGFAQISQQGTCLLALLFTEKHQPFGILGIDAAKTVQSDTAQLFEVYAKQVGASISNVLLHSLLENRNDELSSAYSKVHQSYLEIVDALRLMVDAKDFYTRGHSERVAFYSCLIAEAMGRNRAYLDRLKIAGLFHDIGKIGVSDGILRKNGRLTDKEYALIKQHSEEGAKILSVISAFQDVSQIVRSHHERYDGAGYPQGLSGNEIPEEARIICVADSFDAMTSKRTYRDSLPLEKAIEELKNGRNAQFDARITDVFLELLKDFDSIKEKMSFELPEIFRDTTR</sequence>
<dbReference type="InterPro" id="IPR006675">
    <property type="entry name" value="HDIG_dom"/>
</dbReference>
<dbReference type="InterPro" id="IPR003607">
    <property type="entry name" value="HD/PDEase_dom"/>
</dbReference>
<feature type="modified residue" description="4-aspartylphosphate" evidence="3">
    <location>
        <position position="63"/>
    </location>
</feature>
<dbReference type="GO" id="GO:0000160">
    <property type="term" value="P:phosphorelay signal transduction system"/>
    <property type="evidence" value="ECO:0007669"/>
    <property type="project" value="InterPro"/>
</dbReference>
<dbReference type="Pfam" id="PF00072">
    <property type="entry name" value="Response_reg"/>
    <property type="match status" value="1"/>
</dbReference>
<dbReference type="PANTHER" id="PTHR45228">
    <property type="entry name" value="CYCLIC DI-GMP PHOSPHODIESTERASE TM_0186-RELATED"/>
    <property type="match status" value="1"/>
</dbReference>
<dbReference type="Pfam" id="PF13487">
    <property type="entry name" value="HD_5"/>
    <property type="match status" value="1"/>
</dbReference>
<dbReference type="SMART" id="SM00448">
    <property type="entry name" value="REC"/>
    <property type="match status" value="1"/>
</dbReference>
<reference evidence="7" key="1">
    <citation type="submission" date="2020-08" db="EMBL/GenBank/DDBJ databases">
        <title>Genome public.</title>
        <authorList>
            <person name="Liu C."/>
            <person name="Sun Q."/>
        </authorList>
    </citation>
    <scope>NUCLEOTIDE SEQUENCE</scope>
    <source>
        <strain evidence="7">NSJ-33</strain>
    </source>
</reference>
<dbReference type="RefSeq" id="WP_249294991.1">
    <property type="nucleotide sequence ID" value="NZ_JACRSV010000002.1"/>
</dbReference>
<dbReference type="PANTHER" id="PTHR45228:SF4">
    <property type="entry name" value="LIPOPROTEIN"/>
    <property type="match status" value="1"/>
</dbReference>